<evidence type="ECO:0000256" key="1">
    <source>
        <dbReference type="SAM" id="MobiDB-lite"/>
    </source>
</evidence>
<sequence>MIEVFLFLLLPVCRLGWRPALERRGRGARRRRARTALERESAVSVPPPRPPPALAHLHLTALTPQSENIGHLS</sequence>
<feature type="chain" id="PRO_5005679719" evidence="2">
    <location>
        <begin position="17"/>
        <end position="73"/>
    </location>
</feature>
<dbReference type="Proteomes" id="UP000001075">
    <property type="component" value="Unassembled WGS sequence"/>
</dbReference>
<evidence type="ECO:0000313" key="4">
    <source>
        <dbReference type="Proteomes" id="UP000001075"/>
    </source>
</evidence>
<evidence type="ECO:0000313" key="3">
    <source>
        <dbReference type="EMBL" id="EGW04410.1"/>
    </source>
</evidence>
<protein>
    <submittedName>
        <fullName evidence="3">Uncharacterized protein</fullName>
    </submittedName>
</protein>
<dbReference type="InParanoid" id="G3HBX4"/>
<dbReference type="AlphaFoldDB" id="G3HBX4"/>
<feature type="region of interest" description="Disordered" evidence="1">
    <location>
        <begin position="28"/>
        <end position="50"/>
    </location>
</feature>
<keyword evidence="2" id="KW-0732">Signal</keyword>
<reference evidence="4" key="1">
    <citation type="journal article" date="2011" name="Nat. Biotechnol.">
        <title>The genomic sequence of the Chinese hamster ovary (CHO)-K1 cell line.</title>
        <authorList>
            <person name="Xu X."/>
            <person name="Nagarajan H."/>
            <person name="Lewis N.E."/>
            <person name="Pan S."/>
            <person name="Cai Z."/>
            <person name="Liu X."/>
            <person name="Chen W."/>
            <person name="Xie M."/>
            <person name="Wang W."/>
            <person name="Hammond S."/>
            <person name="Andersen M.R."/>
            <person name="Neff N."/>
            <person name="Passarelli B."/>
            <person name="Koh W."/>
            <person name="Fan H.C."/>
            <person name="Wang J."/>
            <person name="Gui Y."/>
            <person name="Lee K.H."/>
            <person name="Betenbaugh M.J."/>
            <person name="Quake S.R."/>
            <person name="Famili I."/>
            <person name="Palsson B.O."/>
            <person name="Wang J."/>
        </authorList>
    </citation>
    <scope>NUCLEOTIDE SEQUENCE [LARGE SCALE GENOMIC DNA]</scope>
    <source>
        <strain evidence="4">CHO K1 cell line</strain>
    </source>
</reference>
<proteinExistence type="predicted"/>
<evidence type="ECO:0000256" key="2">
    <source>
        <dbReference type="SAM" id="SignalP"/>
    </source>
</evidence>
<name>G3HBX4_CRIGR</name>
<feature type="signal peptide" evidence="2">
    <location>
        <begin position="1"/>
        <end position="16"/>
    </location>
</feature>
<organism evidence="3 4">
    <name type="scientific">Cricetulus griseus</name>
    <name type="common">Chinese hamster</name>
    <name type="synonym">Cricetulus barabensis griseus</name>
    <dbReference type="NCBI Taxonomy" id="10029"/>
    <lineage>
        <taxon>Eukaryota</taxon>
        <taxon>Metazoa</taxon>
        <taxon>Chordata</taxon>
        <taxon>Craniata</taxon>
        <taxon>Vertebrata</taxon>
        <taxon>Euteleostomi</taxon>
        <taxon>Mammalia</taxon>
        <taxon>Eutheria</taxon>
        <taxon>Euarchontoglires</taxon>
        <taxon>Glires</taxon>
        <taxon>Rodentia</taxon>
        <taxon>Myomorpha</taxon>
        <taxon>Muroidea</taxon>
        <taxon>Cricetidae</taxon>
        <taxon>Cricetinae</taxon>
        <taxon>Cricetulus</taxon>
    </lineage>
</organism>
<gene>
    <name evidence="3" type="ORF">I79_007925</name>
</gene>
<dbReference type="EMBL" id="JH000273">
    <property type="protein sequence ID" value="EGW04410.1"/>
    <property type="molecule type" value="Genomic_DNA"/>
</dbReference>
<accession>G3HBX4</accession>